<evidence type="ECO:0000256" key="1">
    <source>
        <dbReference type="SAM" id="Coils"/>
    </source>
</evidence>
<dbReference type="Proteomes" id="UP000030748">
    <property type="component" value="Unassembled WGS sequence"/>
</dbReference>
<keyword evidence="4" id="KW-1185">Reference proteome</keyword>
<name>A0A022QQU2_ERYGU</name>
<dbReference type="InterPro" id="IPR040348">
    <property type="entry name" value="POLAR-like"/>
</dbReference>
<dbReference type="AlphaFoldDB" id="A0A022QQU2"/>
<evidence type="ECO:0000313" key="4">
    <source>
        <dbReference type="Proteomes" id="UP000030748"/>
    </source>
</evidence>
<organism evidence="3 4">
    <name type="scientific">Erythranthe guttata</name>
    <name type="common">Yellow monkey flower</name>
    <name type="synonym">Mimulus guttatus</name>
    <dbReference type="NCBI Taxonomy" id="4155"/>
    <lineage>
        <taxon>Eukaryota</taxon>
        <taxon>Viridiplantae</taxon>
        <taxon>Streptophyta</taxon>
        <taxon>Embryophyta</taxon>
        <taxon>Tracheophyta</taxon>
        <taxon>Spermatophyta</taxon>
        <taxon>Magnoliopsida</taxon>
        <taxon>eudicotyledons</taxon>
        <taxon>Gunneridae</taxon>
        <taxon>Pentapetalae</taxon>
        <taxon>asterids</taxon>
        <taxon>lamiids</taxon>
        <taxon>Lamiales</taxon>
        <taxon>Phrymaceae</taxon>
        <taxon>Erythranthe</taxon>
    </lineage>
</organism>
<feature type="coiled-coil region" evidence="1">
    <location>
        <begin position="274"/>
        <end position="301"/>
    </location>
</feature>
<keyword evidence="1" id="KW-0175">Coiled coil</keyword>
<feature type="region of interest" description="Disordered" evidence="2">
    <location>
        <begin position="187"/>
        <end position="222"/>
    </location>
</feature>
<sequence>MDLWVIAAAAGAGYVAKNLQNLSLDTKETLIGSSSSSSSKYSYNFRSESRNLLQQLRDRTCPLRRLEQTVAAARDDVDDHDQMTTDVRDTEFRVASEKNRFVEDYNSIGWISSSPPMLFERLEVEDGSDAMLLFVTGMTVGIMSATTAWKNEVEKSNKQLNQMHNLVQDLHEELDMKDVLIVKEITDEEYLPPQENDTPPSIHEPITSPSNVADEEDRKTENLSKIEAELEAELEMLENNLKIYGVSEIDPVFEPDIVRVQPVNYAVNPWELSLRLHELIESRLEKRINELETALAKTQNGDKVLGSQTVVFPKRIFSYSETESSSTHQSPACICYIDKDQENEEGDGAQFFDKQISTRFMSNEDCSSEDEGTDESEMLLIKQIVERTKSGSSFNLKI</sequence>
<protein>
    <submittedName>
        <fullName evidence="3">Uncharacterized protein</fullName>
    </submittedName>
</protein>
<dbReference type="STRING" id="4155.A0A022QQU2"/>
<gene>
    <name evidence="3" type="ORF">MIMGU_mgv11b006339mg</name>
</gene>
<evidence type="ECO:0000256" key="2">
    <source>
        <dbReference type="SAM" id="MobiDB-lite"/>
    </source>
</evidence>
<dbReference type="GO" id="GO:0008356">
    <property type="term" value="P:asymmetric cell division"/>
    <property type="evidence" value="ECO:0007669"/>
    <property type="project" value="InterPro"/>
</dbReference>
<proteinExistence type="predicted"/>
<dbReference type="PANTHER" id="PTHR33476">
    <property type="entry name" value="EMB|CAB62613.1"/>
    <property type="match status" value="1"/>
</dbReference>
<dbReference type="PANTHER" id="PTHR33476:SF30">
    <property type="match status" value="1"/>
</dbReference>
<accession>A0A022QQU2</accession>
<dbReference type="eggNOG" id="ENOG502QWTR">
    <property type="taxonomic scope" value="Eukaryota"/>
</dbReference>
<reference evidence="3 4" key="1">
    <citation type="journal article" date="2013" name="Proc. Natl. Acad. Sci. U.S.A.">
        <title>Fine-scale variation in meiotic recombination in Mimulus inferred from population shotgun sequencing.</title>
        <authorList>
            <person name="Hellsten U."/>
            <person name="Wright K.M."/>
            <person name="Jenkins J."/>
            <person name="Shu S."/>
            <person name="Yuan Y."/>
            <person name="Wessler S.R."/>
            <person name="Schmutz J."/>
            <person name="Willis J.H."/>
            <person name="Rokhsar D.S."/>
        </authorList>
    </citation>
    <scope>NUCLEOTIDE SEQUENCE [LARGE SCALE GENOMIC DNA]</scope>
    <source>
        <strain evidence="4">cv. DUN x IM62</strain>
    </source>
</reference>
<evidence type="ECO:0000313" key="3">
    <source>
        <dbReference type="EMBL" id="EYU28865.1"/>
    </source>
</evidence>
<dbReference type="EMBL" id="KI631311">
    <property type="protein sequence ID" value="EYU28865.1"/>
    <property type="molecule type" value="Genomic_DNA"/>
</dbReference>